<dbReference type="Proteomes" id="UP000777265">
    <property type="component" value="Unassembled WGS sequence"/>
</dbReference>
<comment type="caution">
    <text evidence="1">The sequence shown here is derived from an EMBL/GenBank/DDBJ whole genome shotgun (WGS) entry which is preliminary data.</text>
</comment>
<name>A0A351U522_9BACT</name>
<dbReference type="EMBL" id="JAAYEE010000094">
    <property type="protein sequence ID" value="NLW34909.1"/>
    <property type="molecule type" value="Genomic_DNA"/>
</dbReference>
<evidence type="ECO:0000313" key="2">
    <source>
        <dbReference type="Proteomes" id="UP000777265"/>
    </source>
</evidence>
<reference evidence="1" key="1">
    <citation type="journal article" date="2020" name="Biotechnol. Biofuels">
        <title>New insights from the biogas microbiome by comprehensive genome-resolved metagenomics of nearly 1600 species originating from multiple anaerobic digesters.</title>
        <authorList>
            <person name="Campanaro S."/>
            <person name="Treu L."/>
            <person name="Rodriguez-R L.M."/>
            <person name="Kovalovszki A."/>
            <person name="Ziels R.M."/>
            <person name="Maus I."/>
            <person name="Zhu X."/>
            <person name="Kougias P.G."/>
            <person name="Basile A."/>
            <person name="Luo G."/>
            <person name="Schluter A."/>
            <person name="Konstantinidis K.T."/>
            <person name="Angelidaki I."/>
        </authorList>
    </citation>
    <scope>NUCLEOTIDE SEQUENCE</scope>
    <source>
        <strain evidence="1">AS06rmzACSIP_7</strain>
    </source>
</reference>
<gene>
    <name evidence="1" type="ORF">GXY80_05420</name>
</gene>
<reference evidence="1" key="2">
    <citation type="submission" date="2020-01" db="EMBL/GenBank/DDBJ databases">
        <authorList>
            <person name="Campanaro S."/>
        </authorList>
    </citation>
    <scope>NUCLEOTIDE SEQUENCE</scope>
    <source>
        <strain evidence="1">AS06rmzACSIP_7</strain>
    </source>
</reference>
<sequence>MSLKAGSMDPPSEMSKAIFDQLDKNLMSQADKDAMKAADLEVIRAGWRKLAYSIAQGITDYINANLEIVGVKTAVTGNTGQGGADLHTHSVSLTGVQGSSGIGHAKTET</sequence>
<evidence type="ECO:0000313" key="1">
    <source>
        <dbReference type="EMBL" id="NLW34909.1"/>
    </source>
</evidence>
<dbReference type="STRING" id="909663.GCA_000512235_03588"/>
<proteinExistence type="predicted"/>
<dbReference type="AlphaFoldDB" id="A0A351U522"/>
<protein>
    <submittedName>
        <fullName evidence="1">Uncharacterized protein</fullName>
    </submittedName>
</protein>
<accession>A0A351U522</accession>
<organism evidence="1 2">
    <name type="scientific">Syntrophorhabdus aromaticivorans</name>
    <dbReference type="NCBI Taxonomy" id="328301"/>
    <lineage>
        <taxon>Bacteria</taxon>
        <taxon>Pseudomonadati</taxon>
        <taxon>Thermodesulfobacteriota</taxon>
        <taxon>Syntrophorhabdia</taxon>
        <taxon>Syntrophorhabdales</taxon>
        <taxon>Syntrophorhabdaceae</taxon>
        <taxon>Syntrophorhabdus</taxon>
    </lineage>
</organism>